<sequence length="107" mass="12201">MSNVIVKPMSGSEQFEEFGIFLDEGQIGNLFVHYNRGTATVDGSVYLTSDQSKDQFLTECSEELFPELLNRGVHEINSMGLTIYQNQQIHQEELPSPTFRYGHPNSW</sequence>
<dbReference type="RefSeq" id="WP_380025160.1">
    <property type="nucleotide sequence ID" value="NZ_JBHSHC010000052.1"/>
</dbReference>
<evidence type="ECO:0000313" key="1">
    <source>
        <dbReference type="EMBL" id="MFC4767234.1"/>
    </source>
</evidence>
<reference evidence="2" key="1">
    <citation type="journal article" date="2019" name="Int. J. Syst. Evol. Microbiol.">
        <title>The Global Catalogue of Microorganisms (GCM) 10K type strain sequencing project: providing services to taxonomists for standard genome sequencing and annotation.</title>
        <authorList>
            <consortium name="The Broad Institute Genomics Platform"/>
            <consortium name="The Broad Institute Genome Sequencing Center for Infectious Disease"/>
            <person name="Wu L."/>
            <person name="Ma J."/>
        </authorList>
    </citation>
    <scope>NUCLEOTIDE SEQUENCE [LARGE SCALE GENOMIC DNA]</scope>
    <source>
        <strain evidence="2">WYCCWR 12678</strain>
    </source>
</reference>
<protein>
    <submittedName>
        <fullName evidence="1">Uncharacterized protein</fullName>
    </submittedName>
</protein>
<accession>A0ABV9Q099</accession>
<proteinExistence type="predicted"/>
<gene>
    <name evidence="1" type="ORF">ACFO8Q_07650</name>
</gene>
<evidence type="ECO:0000313" key="2">
    <source>
        <dbReference type="Proteomes" id="UP001596002"/>
    </source>
</evidence>
<name>A0ABV9Q099_9BACL</name>
<comment type="caution">
    <text evidence="1">The sequence shown here is derived from an EMBL/GenBank/DDBJ whole genome shotgun (WGS) entry which is preliminary data.</text>
</comment>
<organism evidence="1 2">
    <name type="scientific">Effusibacillus consociatus</name>
    <dbReference type="NCBI Taxonomy" id="1117041"/>
    <lineage>
        <taxon>Bacteria</taxon>
        <taxon>Bacillati</taxon>
        <taxon>Bacillota</taxon>
        <taxon>Bacilli</taxon>
        <taxon>Bacillales</taxon>
        <taxon>Alicyclobacillaceae</taxon>
        <taxon>Effusibacillus</taxon>
    </lineage>
</organism>
<dbReference type="Proteomes" id="UP001596002">
    <property type="component" value="Unassembled WGS sequence"/>
</dbReference>
<keyword evidence="2" id="KW-1185">Reference proteome</keyword>
<dbReference type="EMBL" id="JBHSHC010000052">
    <property type="protein sequence ID" value="MFC4767234.1"/>
    <property type="molecule type" value="Genomic_DNA"/>
</dbReference>